<protein>
    <recommendedName>
        <fullName evidence="3">Abnormal spindle-like microcephaly-associated protein ASH domain-containing protein</fullName>
    </recommendedName>
</protein>
<dbReference type="InterPro" id="IPR029676">
    <property type="entry name" value="CFAP221"/>
</dbReference>
<sequence>MIEVYFMNINVRAGCPFTIRNVGKVHASIEVIIPTSFQFDLFVIPRIGLAPGTERTYSATFTPTSFSILEDSLTVMNGTEPIVVPFRALPAYPHAIFPPTYSFGKCDIGIPVMKTFVMESAFGIEYPFQLDTPNTTPSLTTSVTRGVIPSQGKVEFTVTFLPTVETIPEKLGKIVLSGKGIRTQILNLMWDPPDDARAESKKKTSIIPLSNLLLSKRLSRTGSHKGSSNIFPSHLRAICQSRRWMTTCQTPIPTQKHIRRPRTPLHPKLNHRPAHIAIHATIVIDDIAIHHHAPRTSRPAYIVHWQQFQSHSDESVVIYVVYWCHIGPADKYRTINKNFFRHLLRSPLGICHVFTDSPIIRPLRH</sequence>
<dbReference type="PANTHER" id="PTHR46500:SF1">
    <property type="entry name" value="CILIA- AND FLAGELLA-ASSOCIATED PROTEIN 221"/>
    <property type="match status" value="1"/>
</dbReference>
<evidence type="ECO:0000313" key="2">
    <source>
        <dbReference type="Proteomes" id="UP001281761"/>
    </source>
</evidence>
<gene>
    <name evidence="1" type="ORF">BLNAU_12921</name>
</gene>
<proteinExistence type="predicted"/>
<keyword evidence="2" id="KW-1185">Reference proteome</keyword>
<accession>A0ABQ9XKS0</accession>
<organism evidence="1 2">
    <name type="scientific">Blattamonas nauphoetae</name>
    <dbReference type="NCBI Taxonomy" id="2049346"/>
    <lineage>
        <taxon>Eukaryota</taxon>
        <taxon>Metamonada</taxon>
        <taxon>Preaxostyla</taxon>
        <taxon>Oxymonadida</taxon>
        <taxon>Blattamonas</taxon>
    </lineage>
</organism>
<name>A0ABQ9XKS0_9EUKA</name>
<evidence type="ECO:0008006" key="3">
    <source>
        <dbReference type="Google" id="ProtNLM"/>
    </source>
</evidence>
<reference evidence="1 2" key="1">
    <citation type="journal article" date="2022" name="bioRxiv">
        <title>Genomics of Preaxostyla Flagellates Illuminates Evolutionary Transitions and the Path Towards Mitochondrial Loss.</title>
        <authorList>
            <person name="Novak L.V.F."/>
            <person name="Treitli S.C."/>
            <person name="Pyrih J."/>
            <person name="Halakuc P."/>
            <person name="Pipaliya S.V."/>
            <person name="Vacek V."/>
            <person name="Brzon O."/>
            <person name="Soukal P."/>
            <person name="Eme L."/>
            <person name="Dacks J.B."/>
            <person name="Karnkowska A."/>
            <person name="Elias M."/>
            <person name="Hampl V."/>
        </authorList>
    </citation>
    <scope>NUCLEOTIDE SEQUENCE [LARGE SCALE GENOMIC DNA]</scope>
    <source>
        <strain evidence="1">NAU3</strain>
        <tissue evidence="1">Gut</tissue>
    </source>
</reference>
<evidence type="ECO:0000313" key="1">
    <source>
        <dbReference type="EMBL" id="KAK2952070.1"/>
    </source>
</evidence>
<dbReference type="PANTHER" id="PTHR46500">
    <property type="entry name" value="CILIA- AND FLAGELLA-ASSOCIATED PROTEIN 221"/>
    <property type="match status" value="1"/>
</dbReference>
<dbReference type="EMBL" id="JARBJD010000108">
    <property type="protein sequence ID" value="KAK2952070.1"/>
    <property type="molecule type" value="Genomic_DNA"/>
</dbReference>
<comment type="caution">
    <text evidence="1">The sequence shown here is derived from an EMBL/GenBank/DDBJ whole genome shotgun (WGS) entry which is preliminary data.</text>
</comment>
<dbReference type="InterPro" id="IPR013783">
    <property type="entry name" value="Ig-like_fold"/>
</dbReference>
<dbReference type="Proteomes" id="UP001281761">
    <property type="component" value="Unassembled WGS sequence"/>
</dbReference>
<dbReference type="Gene3D" id="2.60.40.10">
    <property type="entry name" value="Immunoglobulins"/>
    <property type="match status" value="1"/>
</dbReference>